<accession>A0A2H0XDW7</accession>
<dbReference type="NCBIfam" id="NF047446">
    <property type="entry name" value="barrel_OmpL47"/>
    <property type="match status" value="1"/>
</dbReference>
<evidence type="ECO:0000313" key="4">
    <source>
        <dbReference type="EMBL" id="PIS23113.1"/>
    </source>
</evidence>
<feature type="compositionally biased region" description="Gly residues" evidence="1">
    <location>
        <begin position="935"/>
        <end position="950"/>
    </location>
</feature>
<dbReference type="InterPro" id="IPR022038">
    <property type="entry name" value="Ig-like_bact"/>
</dbReference>
<keyword evidence="2" id="KW-1133">Transmembrane helix</keyword>
<proteinExistence type="predicted"/>
<evidence type="ECO:0000259" key="3">
    <source>
        <dbReference type="PROSITE" id="PS50853"/>
    </source>
</evidence>
<feature type="domain" description="Fibronectin type-III" evidence="3">
    <location>
        <begin position="411"/>
        <end position="509"/>
    </location>
</feature>
<feature type="transmembrane region" description="Helical" evidence="2">
    <location>
        <begin position="982"/>
        <end position="998"/>
    </location>
</feature>
<sequence length="1002" mass="107907">MTFHNLEKHSRNTLFRFIFGAVPFFVVFTILFLSFLHFSSTAWATDPQPVINEAMVNPDTTSLDGWKNEKWVEIYNPSLLAKDISSWCLHNASDPMNSYEGKLIATGTTILAKGFLALKKSVTGFDPSYAGGVIRLYSAYVNDYSLGFKQIRCVASSLVHELSYSNYGHAGKSVGLSTNGGSTVVEFDIPTPGESNEPDSVSPTAALIFEGTGPSYPRFKVAFSEDVVKSEAENPANYFLENWPGEGGSGDLIGDATVSYDATTFTATVSFISAGWYLSAEQEWGVQNVHDIAGNMLSPNPTSGTSTPMQNPTVTINFPLTGNYGPSTWASSVSGTSYDPAVGSGVTKVEVKIGFGSYITASGTSSWSYSFTPSVDGDYTIYAKATDKAGNAGEQSVSFTWDGKNPFDPTTISSPSHSVSTWSADNTVDVSWSGADGTGSPVAGYSILWDKVSDTIPDDSVDTTSASDTSSALADGSSYYFHLRTKDIAGNWSGGANFGPFFVDKTAPLVPTLDFPSADATINDTTPTLKWFSSSDTGSGIKGYEVYLNDAKVSGGSLLGVLEFTVTGTLAEGDYSWYIAAFDNVGLSTKSAFRSFTIDLVIPSSIIILPKNTVSDSTVYINSWDGIVAGTASDNTEDGGLSKVEISIQKDSNKYFWNGTTWISSASEILLLPSTLNGYINWSYSLTNPTADETYILKSHATDLAGNSESTYKLTVVYDKTIPQVALAIDPASPDGDNSWYVTKPKVTLTASDANFEKIEYQIDSQTGTWLLYSSAVTIKEGTHKFYYRVWDKADNVSETGLKNVKVDLTRPGDVGDLRAEAGDEEVTLEWDASLSEDTDHYTIYKSEDKNFIPNPETELAEVSEGTRSYDDTKVDNDTKYYYYIIAFDTSGNTSDAKGVSVTLSVESPETETLPTLPITPGTVEGAQTTESGGMETGGQAVGSTVGGESQGEVKGEEVSEEVQQEAGETGAGGILGVIDRFWWLLLFFIPFSIALWYRKKV</sequence>
<reference evidence="5" key="1">
    <citation type="submission" date="2017-09" db="EMBL/GenBank/DDBJ databases">
        <title>Depth-based differentiation of microbial function through sediment-hosted aquifers and enrichment of novel symbionts in the deep terrestrial subsurface.</title>
        <authorList>
            <person name="Probst A.J."/>
            <person name="Ladd B."/>
            <person name="Jarett J.K."/>
            <person name="Geller-Mcgrath D.E."/>
            <person name="Sieber C.M.K."/>
            <person name="Emerson J.B."/>
            <person name="Anantharaman K."/>
            <person name="Thomas B.C."/>
            <person name="Malmstrom R."/>
            <person name="Stieglmeier M."/>
            <person name="Klingl A."/>
            <person name="Woyke T."/>
            <person name="Ryan C.M."/>
            <person name="Banfield J.F."/>
        </authorList>
    </citation>
    <scope>NUCLEOTIDE SEQUENCE [LARGE SCALE GENOMIC DNA]</scope>
</reference>
<dbReference type="Gene3D" id="2.60.40.10">
    <property type="entry name" value="Immunoglobulins"/>
    <property type="match status" value="5"/>
</dbReference>
<dbReference type="Pfam" id="PF19077">
    <property type="entry name" value="Big_13"/>
    <property type="match status" value="1"/>
</dbReference>
<gene>
    <name evidence="4" type="ORF">COT49_01940</name>
</gene>
<dbReference type="SUPFAM" id="SSF49265">
    <property type="entry name" value="Fibronectin type III"/>
    <property type="match status" value="2"/>
</dbReference>
<dbReference type="Pfam" id="PF12245">
    <property type="entry name" value="Big_3_2"/>
    <property type="match status" value="1"/>
</dbReference>
<dbReference type="InterPro" id="IPR044016">
    <property type="entry name" value="Big_13"/>
</dbReference>
<name>A0A2H0XDW7_UNCKA</name>
<dbReference type="SMART" id="SM00060">
    <property type="entry name" value="FN3"/>
    <property type="match status" value="3"/>
</dbReference>
<evidence type="ECO:0000313" key="5">
    <source>
        <dbReference type="Proteomes" id="UP000230340"/>
    </source>
</evidence>
<feature type="region of interest" description="Disordered" evidence="1">
    <location>
        <begin position="909"/>
        <end position="967"/>
    </location>
</feature>
<dbReference type="SUPFAM" id="SSF81296">
    <property type="entry name" value="E set domains"/>
    <property type="match status" value="1"/>
</dbReference>
<feature type="compositionally biased region" description="Low complexity" evidence="1">
    <location>
        <begin position="911"/>
        <end position="921"/>
    </location>
</feature>
<dbReference type="AlphaFoldDB" id="A0A2H0XDW7"/>
<keyword evidence="2" id="KW-0812">Transmembrane</keyword>
<keyword evidence="2" id="KW-0472">Membrane</keyword>
<dbReference type="PROSITE" id="PS50853">
    <property type="entry name" value="FN3"/>
    <property type="match status" value="1"/>
</dbReference>
<dbReference type="InterPro" id="IPR003961">
    <property type="entry name" value="FN3_dom"/>
</dbReference>
<dbReference type="EMBL" id="PEYT01000014">
    <property type="protein sequence ID" value="PIS23113.1"/>
    <property type="molecule type" value="Genomic_DNA"/>
</dbReference>
<dbReference type="InterPro" id="IPR036116">
    <property type="entry name" value="FN3_sf"/>
</dbReference>
<dbReference type="InterPro" id="IPR058094">
    <property type="entry name" value="Ig-like_OmpL47-like"/>
</dbReference>
<organism evidence="4 5">
    <name type="scientific">candidate division WWE3 bacterium CG08_land_8_20_14_0_20_40_13</name>
    <dbReference type="NCBI Taxonomy" id="1975084"/>
    <lineage>
        <taxon>Bacteria</taxon>
        <taxon>Katanobacteria</taxon>
    </lineage>
</organism>
<dbReference type="Proteomes" id="UP000230340">
    <property type="component" value="Unassembled WGS sequence"/>
</dbReference>
<dbReference type="InterPro" id="IPR014756">
    <property type="entry name" value="Ig_E-set"/>
</dbReference>
<evidence type="ECO:0000256" key="1">
    <source>
        <dbReference type="SAM" id="MobiDB-lite"/>
    </source>
</evidence>
<dbReference type="InterPro" id="IPR013783">
    <property type="entry name" value="Ig-like_fold"/>
</dbReference>
<dbReference type="CDD" id="cd00063">
    <property type="entry name" value="FN3"/>
    <property type="match status" value="1"/>
</dbReference>
<protein>
    <recommendedName>
        <fullName evidence="3">Fibronectin type-III domain-containing protein</fullName>
    </recommendedName>
</protein>
<evidence type="ECO:0000256" key="2">
    <source>
        <dbReference type="SAM" id="Phobius"/>
    </source>
</evidence>
<comment type="caution">
    <text evidence="4">The sequence shown here is derived from an EMBL/GenBank/DDBJ whole genome shotgun (WGS) entry which is preliminary data.</text>
</comment>